<evidence type="ECO:0000256" key="10">
    <source>
        <dbReference type="SAM" id="Phobius"/>
    </source>
</evidence>
<dbReference type="PANTHER" id="PTHR11153:SF6">
    <property type="entry name" value="SIDEROFLEXIN-5"/>
    <property type="match status" value="1"/>
</dbReference>
<keyword evidence="5" id="KW-0029">Amino-acid transport</keyword>
<feature type="transmembrane region" description="Helical" evidence="10">
    <location>
        <begin position="257"/>
        <end position="278"/>
    </location>
</feature>
<keyword evidence="7" id="KW-0496">Mitochondrion</keyword>
<protein>
    <submittedName>
        <fullName evidence="11">Sideroflexin-5</fullName>
    </submittedName>
</protein>
<dbReference type="GO" id="GO:1990542">
    <property type="term" value="P:mitochondrial transmembrane transport"/>
    <property type="evidence" value="ECO:0007669"/>
    <property type="project" value="TreeGrafter"/>
</dbReference>
<dbReference type="GO" id="GO:0005743">
    <property type="term" value="C:mitochondrial inner membrane"/>
    <property type="evidence" value="ECO:0007669"/>
    <property type="project" value="TreeGrafter"/>
</dbReference>
<evidence type="ECO:0000313" key="11">
    <source>
        <dbReference type="EMBL" id="KAF4725333.1"/>
    </source>
</evidence>
<proteinExistence type="inferred from homology"/>
<evidence type="ECO:0000256" key="9">
    <source>
        <dbReference type="SAM" id="MobiDB-lite"/>
    </source>
</evidence>
<dbReference type="Proteomes" id="UP000553632">
    <property type="component" value="Unassembled WGS sequence"/>
</dbReference>
<dbReference type="GO" id="GO:0006865">
    <property type="term" value="P:amino acid transport"/>
    <property type="evidence" value="ECO:0007669"/>
    <property type="project" value="UniProtKB-KW"/>
</dbReference>
<dbReference type="AlphaFoldDB" id="A0A7J6RXX4"/>
<feature type="transmembrane region" description="Helical" evidence="10">
    <location>
        <begin position="192"/>
        <end position="210"/>
    </location>
</feature>
<feature type="transmembrane region" description="Helical" evidence="10">
    <location>
        <begin position="154"/>
        <end position="172"/>
    </location>
</feature>
<keyword evidence="8 10" id="KW-0472">Membrane</keyword>
<evidence type="ECO:0000256" key="1">
    <source>
        <dbReference type="ARBA" id="ARBA00004225"/>
    </source>
</evidence>
<comment type="similarity">
    <text evidence="2">Belongs to the sideroflexin family.</text>
</comment>
<evidence type="ECO:0000256" key="3">
    <source>
        <dbReference type="ARBA" id="ARBA00022448"/>
    </source>
</evidence>
<feature type="region of interest" description="Disordered" evidence="9">
    <location>
        <begin position="432"/>
        <end position="461"/>
    </location>
</feature>
<name>A0A7J6RXX4_PEROL</name>
<sequence length="836" mass="90255">MTSSSTVGGPGAVGAYVSRYRHFLSLTDPRTMAPGTFFGMTLAEARSIVDGQSTVITAKDRALAKRIVQASVHPDTGETILLPLRMAGFVSFGSLPVIGMLTLAGFRNNPTLGTAVWQFINQSHNALFNYANRNASAEVGCNDPNIIKEAKRRFIMGYVGAVSTSMGLGLLLNKCLGRLVTPNAGAFFRTLIPFPAVMGGNIASVLLMRWHELSAGVAVKSPTGNTQESIQSKEAAKRAVKDTIITRYYNHLLDSTTLYIIISIILPIPVLLLPPLLHRGVLVRFLPTAGLPGTRANIIGMSVLSILCFAFALPAAVAMFPQEGTMRVDELEEEAREKALSLWGASGITPSSTVVYIMGNRHNDRRLCLPPSTTIPEGIAVEGVSSSGIANRPRRSTIGMKTVEDDHRLDPTDVVPQDRLYDSPEETVKVDTPIGTQLDGSNQREVDGKSAELDNPSADGRYEHDDMLLAVERIASPVVEVAVPSTTTTLLRAYGGIGLLGEIVDRLWSRSLTDPRLRMRLLAYQSHTGDAHDDQRPPSIVRKAWMHILAHSLLATTPSEGSQNLTYLLLPPLISLSYDTAAFAILPTTEYHLSALLENFAMVSQDIAVTVNDNQPTNKDIAKAIRAIIDTSTPLIISSPPSSRSGSTIDPLDAPLHQNGSEGLCDEESCTTCCLYTATATPSLAVCSPLLSLCLTPTIITQHPIECGHDATNQQRHHRSTTSTSLLALLGGVEGITRLVNRTVELIGADTRIRAYYIRNATSQATSPSVRPSTSTTSRLSSSQQSTVCVVARIIPPLIDYLVAKISCYSTFDGFHLEEMRTTVSVSQAHRFLPLS</sequence>
<feature type="transmembrane region" description="Helical" evidence="10">
    <location>
        <begin position="340"/>
        <end position="359"/>
    </location>
</feature>
<evidence type="ECO:0000256" key="2">
    <source>
        <dbReference type="ARBA" id="ARBA00005974"/>
    </source>
</evidence>
<keyword evidence="3" id="KW-0813">Transport</keyword>
<comment type="subcellular location">
    <subcellularLocation>
        <location evidence="1">Mitochondrion membrane</location>
        <topology evidence="1">Multi-pass membrane protein</topology>
    </subcellularLocation>
</comment>
<evidence type="ECO:0000256" key="6">
    <source>
        <dbReference type="ARBA" id="ARBA00022989"/>
    </source>
</evidence>
<dbReference type="GO" id="GO:0015075">
    <property type="term" value="F:monoatomic ion transmembrane transporter activity"/>
    <property type="evidence" value="ECO:0007669"/>
    <property type="project" value="InterPro"/>
</dbReference>
<dbReference type="Pfam" id="PF03820">
    <property type="entry name" value="SFXNs"/>
    <property type="match status" value="1"/>
</dbReference>
<dbReference type="PANTHER" id="PTHR11153">
    <property type="entry name" value="SIDEROFLEXIN"/>
    <property type="match status" value="1"/>
</dbReference>
<feature type="non-terminal residue" evidence="11">
    <location>
        <position position="836"/>
    </location>
</feature>
<accession>A0A7J6RXX4</accession>
<dbReference type="EMBL" id="JABANO010022338">
    <property type="protein sequence ID" value="KAF4725333.1"/>
    <property type="molecule type" value="Genomic_DNA"/>
</dbReference>
<evidence type="ECO:0000256" key="5">
    <source>
        <dbReference type="ARBA" id="ARBA00022970"/>
    </source>
</evidence>
<keyword evidence="4 10" id="KW-0812">Transmembrane</keyword>
<dbReference type="InterPro" id="IPR004686">
    <property type="entry name" value="Mtc"/>
</dbReference>
<reference evidence="11 12" key="1">
    <citation type="submission" date="2020-04" db="EMBL/GenBank/DDBJ databases">
        <title>Perkinsus olseni comparative genomics.</title>
        <authorList>
            <person name="Bogema D.R."/>
        </authorList>
    </citation>
    <scope>NUCLEOTIDE SEQUENCE [LARGE SCALE GENOMIC DNA]</scope>
    <source>
        <strain evidence="11 12">ATCC PRA-207</strain>
    </source>
</reference>
<evidence type="ECO:0000256" key="8">
    <source>
        <dbReference type="ARBA" id="ARBA00023136"/>
    </source>
</evidence>
<feature type="transmembrane region" description="Helical" evidence="10">
    <location>
        <begin position="298"/>
        <end position="320"/>
    </location>
</feature>
<keyword evidence="6 10" id="KW-1133">Transmembrane helix</keyword>
<comment type="caution">
    <text evidence="11">The sequence shown here is derived from an EMBL/GenBank/DDBJ whole genome shotgun (WGS) entry which is preliminary data.</text>
</comment>
<evidence type="ECO:0000256" key="4">
    <source>
        <dbReference type="ARBA" id="ARBA00022692"/>
    </source>
</evidence>
<evidence type="ECO:0000313" key="12">
    <source>
        <dbReference type="Proteomes" id="UP000553632"/>
    </source>
</evidence>
<feature type="transmembrane region" description="Helical" evidence="10">
    <location>
        <begin position="86"/>
        <end position="106"/>
    </location>
</feature>
<keyword evidence="12" id="KW-1185">Reference proteome</keyword>
<evidence type="ECO:0000256" key="7">
    <source>
        <dbReference type="ARBA" id="ARBA00023128"/>
    </source>
</evidence>
<feature type="compositionally biased region" description="Basic and acidic residues" evidence="9">
    <location>
        <begin position="442"/>
        <end position="452"/>
    </location>
</feature>
<organism evidence="11 12">
    <name type="scientific">Perkinsus olseni</name>
    <name type="common">Perkinsus atlanticus</name>
    <dbReference type="NCBI Taxonomy" id="32597"/>
    <lineage>
        <taxon>Eukaryota</taxon>
        <taxon>Sar</taxon>
        <taxon>Alveolata</taxon>
        <taxon>Perkinsozoa</taxon>
        <taxon>Perkinsea</taxon>
        <taxon>Perkinsida</taxon>
        <taxon>Perkinsidae</taxon>
        <taxon>Perkinsus</taxon>
    </lineage>
</organism>
<gene>
    <name evidence="11" type="primary">SFXN5_5</name>
    <name evidence="11" type="ORF">FOZ63_014290</name>
</gene>